<dbReference type="AlphaFoldDB" id="A0A4Q7VIJ8"/>
<gene>
    <name evidence="1" type="ORF">EV201_0582</name>
</gene>
<name>A0A4Q7VIJ8_9BACT</name>
<reference evidence="1 2" key="1">
    <citation type="submission" date="2019-02" db="EMBL/GenBank/DDBJ databases">
        <title>Genomic Encyclopedia of Type Strains, Phase IV (KMG-IV): sequencing the most valuable type-strain genomes for metagenomic binning, comparative biology and taxonomic classification.</title>
        <authorList>
            <person name="Goeker M."/>
        </authorList>
    </citation>
    <scope>NUCLEOTIDE SEQUENCE [LARGE SCALE GENOMIC DNA]</scope>
    <source>
        <strain evidence="1 2">DSM 28825</strain>
    </source>
</reference>
<evidence type="ECO:0008006" key="3">
    <source>
        <dbReference type="Google" id="ProtNLM"/>
    </source>
</evidence>
<evidence type="ECO:0000313" key="2">
    <source>
        <dbReference type="Proteomes" id="UP000293562"/>
    </source>
</evidence>
<protein>
    <recommendedName>
        <fullName evidence="3">ATP-grasp domain-containing protein</fullName>
    </recommendedName>
</protein>
<evidence type="ECO:0000313" key="1">
    <source>
        <dbReference type="EMBL" id="RZT95953.1"/>
    </source>
</evidence>
<dbReference type="Proteomes" id="UP000293562">
    <property type="component" value="Unassembled WGS sequence"/>
</dbReference>
<dbReference type="RefSeq" id="WP_130305873.1">
    <property type="nucleotide sequence ID" value="NZ_SHKN01000001.1"/>
</dbReference>
<dbReference type="EMBL" id="SHKN01000001">
    <property type="protein sequence ID" value="RZT95953.1"/>
    <property type="molecule type" value="Genomic_DNA"/>
</dbReference>
<proteinExistence type="predicted"/>
<sequence length="408" mass="46701">MNKKAPHLYIFNATSEMAISNGTVSFMPNKILSRFEQDLDVLPMYYAESKDIVLVHQYPDDAFIKSIKEAGVSIPRFALFPQAITDQTFLKEEKACLRPWGWSPRIHHQLAAFKSQCSETYLNQPNSYWKSEHKELYSRKIALACLEHITANNPSEKYISKDLFPIICTQQSEVEALQNKWQQIVIKSPWSSSGRGLQVLRKAFINKSVEQALGGVLKSQGYVMVEPLVNKQLDFSTQFYADGKGNLEFLGFAFFNTNDNGQYQANYLGYTPEIFQKTLSQVEQEKLVIGVSEALKTNDIPQNYCGYLGVDCMLFFDAKGESRIQPCLEINLRYNMGTVALKLNTYIHSESKGTFNIYADAKSDFVSFHKEMIKKYPFEMKDGKWYKGYLPLSSPNQDKLFGAYIFLE</sequence>
<comment type="caution">
    <text evidence="1">The sequence shown here is derived from an EMBL/GenBank/DDBJ whole genome shotgun (WGS) entry which is preliminary data.</text>
</comment>
<organism evidence="1 2">
    <name type="scientific">Ancylomarina subtilis</name>
    <dbReference type="NCBI Taxonomy" id="1639035"/>
    <lineage>
        <taxon>Bacteria</taxon>
        <taxon>Pseudomonadati</taxon>
        <taxon>Bacteroidota</taxon>
        <taxon>Bacteroidia</taxon>
        <taxon>Marinilabiliales</taxon>
        <taxon>Marinifilaceae</taxon>
        <taxon>Ancylomarina</taxon>
    </lineage>
</organism>
<keyword evidence="2" id="KW-1185">Reference proteome</keyword>
<dbReference type="SUPFAM" id="SSF56059">
    <property type="entry name" value="Glutathione synthetase ATP-binding domain-like"/>
    <property type="match status" value="1"/>
</dbReference>
<dbReference type="OrthoDB" id="5291617at2"/>
<accession>A0A4Q7VIJ8</accession>